<dbReference type="InterPro" id="IPR036779">
    <property type="entry name" value="LysM_dom_sf"/>
</dbReference>
<dbReference type="Pfam" id="PF01551">
    <property type="entry name" value="Peptidase_M23"/>
    <property type="match status" value="1"/>
</dbReference>
<name>A0A4R5KWI8_9BACL</name>
<feature type="domain" description="LysM" evidence="4">
    <location>
        <begin position="241"/>
        <end position="285"/>
    </location>
</feature>
<gene>
    <name evidence="5" type="ORF">E1757_05960</name>
</gene>
<dbReference type="PROSITE" id="PS51782">
    <property type="entry name" value="LYSM"/>
    <property type="match status" value="1"/>
</dbReference>
<dbReference type="PROSITE" id="PS51109">
    <property type="entry name" value="G5"/>
    <property type="match status" value="1"/>
</dbReference>
<protein>
    <submittedName>
        <fullName evidence="5">LysM peptidoglycan-binding domain-containing protein</fullName>
    </submittedName>
</protein>
<evidence type="ECO:0000256" key="1">
    <source>
        <dbReference type="ARBA" id="ARBA00022729"/>
    </source>
</evidence>
<dbReference type="Proteomes" id="UP000295636">
    <property type="component" value="Unassembled WGS sequence"/>
</dbReference>
<keyword evidence="2" id="KW-0472">Membrane</keyword>
<feature type="transmembrane region" description="Helical" evidence="2">
    <location>
        <begin position="13"/>
        <end position="34"/>
    </location>
</feature>
<comment type="caution">
    <text evidence="5">The sequence shown here is derived from an EMBL/GenBank/DDBJ whole genome shotgun (WGS) entry which is preliminary data.</text>
</comment>
<dbReference type="SUPFAM" id="SSF54106">
    <property type="entry name" value="LysM domain"/>
    <property type="match status" value="1"/>
</dbReference>
<dbReference type="EMBL" id="SMRT01000002">
    <property type="protein sequence ID" value="TDF99397.1"/>
    <property type="molecule type" value="Genomic_DNA"/>
</dbReference>
<dbReference type="OrthoDB" id="9805799at2"/>
<dbReference type="RefSeq" id="WP_133225934.1">
    <property type="nucleotide sequence ID" value="NZ_SMRT01000002.1"/>
</dbReference>
<dbReference type="Gene3D" id="2.20.230.10">
    <property type="entry name" value="Resuscitation-promoting factor rpfb"/>
    <property type="match status" value="1"/>
</dbReference>
<dbReference type="InterPro" id="IPR011055">
    <property type="entry name" value="Dup_hybrid_motif"/>
</dbReference>
<dbReference type="Pfam" id="PF07501">
    <property type="entry name" value="G5"/>
    <property type="match status" value="1"/>
</dbReference>
<dbReference type="Gene3D" id="3.10.350.10">
    <property type="entry name" value="LysM domain"/>
    <property type="match status" value="1"/>
</dbReference>
<dbReference type="CDD" id="cd12797">
    <property type="entry name" value="M23_peptidase"/>
    <property type="match status" value="1"/>
</dbReference>
<dbReference type="PANTHER" id="PTHR21666:SF270">
    <property type="entry name" value="MUREIN HYDROLASE ACTIVATOR ENVC"/>
    <property type="match status" value="1"/>
</dbReference>
<reference evidence="5 6" key="1">
    <citation type="submission" date="2019-03" db="EMBL/GenBank/DDBJ databases">
        <title>This is whole genome sequence of Paenibacillus sp MS74 strain.</title>
        <authorList>
            <person name="Trinh H.N."/>
        </authorList>
    </citation>
    <scope>NUCLEOTIDE SEQUENCE [LARGE SCALE GENOMIC DNA]</scope>
    <source>
        <strain evidence="5 6">MS74</strain>
    </source>
</reference>
<dbReference type="PANTHER" id="PTHR21666">
    <property type="entry name" value="PEPTIDASE-RELATED"/>
    <property type="match status" value="1"/>
</dbReference>
<evidence type="ECO:0000259" key="4">
    <source>
        <dbReference type="PROSITE" id="PS51782"/>
    </source>
</evidence>
<dbReference type="SUPFAM" id="SSF51261">
    <property type="entry name" value="Duplicated hybrid motif"/>
    <property type="match status" value="1"/>
</dbReference>
<feature type="domain" description="G5" evidence="3">
    <location>
        <begin position="291"/>
        <end position="372"/>
    </location>
</feature>
<keyword evidence="2" id="KW-1133">Transmembrane helix</keyword>
<evidence type="ECO:0000313" key="6">
    <source>
        <dbReference type="Proteomes" id="UP000295636"/>
    </source>
</evidence>
<dbReference type="Gene3D" id="2.70.70.10">
    <property type="entry name" value="Glucose Permease (Domain IIA)"/>
    <property type="match status" value="1"/>
</dbReference>
<dbReference type="CDD" id="cd00118">
    <property type="entry name" value="LysM"/>
    <property type="match status" value="1"/>
</dbReference>
<organism evidence="5 6">
    <name type="scientific">Paenibacillus piri</name>
    <dbReference type="NCBI Taxonomy" id="2547395"/>
    <lineage>
        <taxon>Bacteria</taxon>
        <taxon>Bacillati</taxon>
        <taxon>Bacillota</taxon>
        <taxon>Bacilli</taxon>
        <taxon>Bacillales</taxon>
        <taxon>Paenibacillaceae</taxon>
        <taxon>Paenibacillus</taxon>
    </lineage>
</organism>
<dbReference type="InterPro" id="IPR018392">
    <property type="entry name" value="LysM"/>
</dbReference>
<dbReference type="SMART" id="SM00257">
    <property type="entry name" value="LysM"/>
    <property type="match status" value="1"/>
</dbReference>
<dbReference type="AlphaFoldDB" id="A0A4R5KWI8"/>
<dbReference type="InterPro" id="IPR016047">
    <property type="entry name" value="M23ase_b-sheet_dom"/>
</dbReference>
<evidence type="ECO:0000259" key="3">
    <source>
        <dbReference type="PROSITE" id="PS51109"/>
    </source>
</evidence>
<evidence type="ECO:0000256" key="2">
    <source>
        <dbReference type="SAM" id="Phobius"/>
    </source>
</evidence>
<proteinExistence type="predicted"/>
<evidence type="ECO:0000313" key="5">
    <source>
        <dbReference type="EMBL" id="TDF99397.1"/>
    </source>
</evidence>
<keyword evidence="1" id="KW-0732">Signal</keyword>
<dbReference type="InterPro" id="IPR011098">
    <property type="entry name" value="G5_dom"/>
</dbReference>
<accession>A0A4R5KWI8</accession>
<dbReference type="GO" id="GO:0004222">
    <property type="term" value="F:metalloendopeptidase activity"/>
    <property type="evidence" value="ECO:0007669"/>
    <property type="project" value="TreeGrafter"/>
</dbReference>
<dbReference type="SMART" id="SM01208">
    <property type="entry name" value="G5"/>
    <property type="match status" value="1"/>
</dbReference>
<keyword evidence="2" id="KW-0812">Transmembrane</keyword>
<sequence length="502" mass="54758">MEHTTVWKLDNKWIVSCGSLAVVAMLLSIFYVYILHHTVTRYRVIAGTEAIGTVSNPSVIRDWLAQKRVAVKSQYPTVQADVEVAELQFLEEREYKAVYDNAGAIAQLEKRTKLRTKGMQIRIDGKPLGLVKDEAAAQSFLNMAKERLIKSSGKGKVRILTAPGKAGNDMSGAASGEAAILGAAVEAASQAAPETVSPLGVFESVQFLQQVELAPVEAKPEDISDSEAMMNRIETGDVQPLTYKVAAGDCVSCIAYKFKISKQVIYDNNPWIQNNLIRVGDVLDLTVLQPLLAVKTVEKRIETFEVPYETNYVEDAEMKAGLKETLVPGETGKKEVTYLTTRINGDFKEETAAAETVIIPSVPALVKKGTKVIPGVGTGTFAWPVYNAKLTSEFGRRWGSFHPGTDMVSDNKSIMAADHGKIAFAGWKTGYGNCIVIDHQNGYSTLYGHLSKIQASEGESVQKGERIGTMGTTGNSTGVHLHFEVRKGDNQQNPLQYLGRLP</sequence>
<keyword evidence="6" id="KW-1185">Reference proteome</keyword>
<dbReference type="InterPro" id="IPR050570">
    <property type="entry name" value="Cell_wall_metabolism_enzyme"/>
</dbReference>